<sequence length="385" mass="45898">MLALNVFSLVCIFYCCKSVYDLQMNLNKLTPEQRDDCLPYVGWKQSFLCHLIFFFLCISFSVGTARNYVEENQTQRQREALNELLPPSQRIISLRFDKMVQSSVDVMKGFCLLFCGPFLFVECLITMIFYSKIVNDCTQIYDPFTNILIYVLIVITIASISFFTILILGLILCFKKIKENWSELISYREQPSQIEDNDSQNVDQSIRRDSNALNNRVSINNYDHLDYERDDFEYHHTHAYFDSDSFDDEEYRNELENDEIVEDLNNNRSNQDYIDENKYERANFDENDNSDEEDNEAQIQQNSLQIYRNRPFLHYIHNIEPNSSTNNNRRWTQNEINQQQLIEQSTEITQHYESDDADDEEDPYQQMNRRKSEFLQKHIFNSRIN</sequence>
<feature type="transmembrane region" description="Helical" evidence="1">
    <location>
        <begin position="149"/>
        <end position="174"/>
    </location>
</feature>
<evidence type="ECO:0000256" key="1">
    <source>
        <dbReference type="SAM" id="Phobius"/>
    </source>
</evidence>
<dbReference type="AlphaFoldDB" id="A0A078ACJ0"/>
<proteinExistence type="predicted"/>
<keyword evidence="1" id="KW-0472">Membrane</keyword>
<protein>
    <submittedName>
        <fullName evidence="3">Uncharacterized protein</fullName>
    </submittedName>
</protein>
<reference evidence="3 4" key="1">
    <citation type="submission" date="2014-06" db="EMBL/GenBank/DDBJ databases">
        <authorList>
            <person name="Swart Estienne"/>
        </authorList>
    </citation>
    <scope>NUCLEOTIDE SEQUENCE [LARGE SCALE GENOMIC DNA]</scope>
    <source>
        <strain evidence="3 4">130c</strain>
    </source>
</reference>
<accession>A0A078ACJ0</accession>
<keyword evidence="1" id="KW-1133">Transmembrane helix</keyword>
<dbReference type="InParanoid" id="A0A078ACJ0"/>
<gene>
    <name evidence="3" type="primary">Contig1091.g1185</name>
    <name evidence="3" type="ORF">STYLEM_8571</name>
</gene>
<evidence type="ECO:0000313" key="4">
    <source>
        <dbReference type="Proteomes" id="UP000039865"/>
    </source>
</evidence>
<dbReference type="EMBL" id="CCKQ01008137">
    <property type="protein sequence ID" value="CDW79581.1"/>
    <property type="molecule type" value="Genomic_DNA"/>
</dbReference>
<keyword evidence="1" id="KW-0812">Transmembrane</keyword>
<evidence type="ECO:0000313" key="3">
    <source>
        <dbReference type="EMBL" id="CDW79581.1"/>
    </source>
</evidence>
<feature type="chain" id="PRO_5001729409" evidence="2">
    <location>
        <begin position="19"/>
        <end position="385"/>
    </location>
</feature>
<feature type="signal peptide" evidence="2">
    <location>
        <begin position="1"/>
        <end position="18"/>
    </location>
</feature>
<dbReference type="Proteomes" id="UP000039865">
    <property type="component" value="Unassembled WGS sequence"/>
</dbReference>
<feature type="transmembrane region" description="Helical" evidence="1">
    <location>
        <begin position="109"/>
        <end position="129"/>
    </location>
</feature>
<organism evidence="3 4">
    <name type="scientific">Stylonychia lemnae</name>
    <name type="common">Ciliate</name>
    <dbReference type="NCBI Taxonomy" id="5949"/>
    <lineage>
        <taxon>Eukaryota</taxon>
        <taxon>Sar</taxon>
        <taxon>Alveolata</taxon>
        <taxon>Ciliophora</taxon>
        <taxon>Intramacronucleata</taxon>
        <taxon>Spirotrichea</taxon>
        <taxon>Stichotrichia</taxon>
        <taxon>Sporadotrichida</taxon>
        <taxon>Oxytrichidae</taxon>
        <taxon>Stylonychinae</taxon>
        <taxon>Stylonychia</taxon>
    </lineage>
</organism>
<evidence type="ECO:0000256" key="2">
    <source>
        <dbReference type="SAM" id="SignalP"/>
    </source>
</evidence>
<keyword evidence="2" id="KW-0732">Signal</keyword>
<keyword evidence="4" id="KW-1185">Reference proteome</keyword>
<name>A0A078ACJ0_STYLE</name>
<feature type="transmembrane region" description="Helical" evidence="1">
    <location>
        <begin position="42"/>
        <end position="69"/>
    </location>
</feature>